<dbReference type="PANTHER" id="PTHR37822">
    <property type="entry name" value="SPORE PHOTOPRODUCT LYASE-RELATED"/>
    <property type="match status" value="1"/>
</dbReference>
<dbReference type="SFLD" id="SFLDS00029">
    <property type="entry name" value="Radical_SAM"/>
    <property type="match status" value="1"/>
</dbReference>
<gene>
    <name evidence="1" type="ORF">BHU72_09765</name>
</gene>
<dbReference type="AlphaFoldDB" id="A0A1E5L342"/>
<dbReference type="InterPro" id="IPR007197">
    <property type="entry name" value="rSAM"/>
</dbReference>
<dbReference type="InterPro" id="IPR049539">
    <property type="entry name" value="SPL"/>
</dbReference>
<dbReference type="SFLD" id="SFLDF00412">
    <property type="entry name" value="spore_photoproduct_lyase_2"/>
    <property type="match status" value="1"/>
</dbReference>
<dbReference type="NCBIfam" id="TIGR04070">
    <property type="entry name" value="photo_TT_lyase"/>
    <property type="match status" value="1"/>
</dbReference>
<dbReference type="CDD" id="cd01335">
    <property type="entry name" value="Radical_SAM"/>
    <property type="match status" value="1"/>
</dbReference>
<dbReference type="SUPFAM" id="SSF102114">
    <property type="entry name" value="Radical SAM enzymes"/>
    <property type="match status" value="1"/>
</dbReference>
<dbReference type="GO" id="GO:1904047">
    <property type="term" value="F:S-adenosyl-L-methionine binding"/>
    <property type="evidence" value="ECO:0007669"/>
    <property type="project" value="InterPro"/>
</dbReference>
<dbReference type="Gene3D" id="3.40.50.12110">
    <property type="match status" value="1"/>
</dbReference>
<dbReference type="OrthoDB" id="9787095at2"/>
<keyword evidence="1" id="KW-0456">Lyase</keyword>
<dbReference type="STRING" id="1390249.BHU72_09765"/>
<dbReference type="InterPro" id="IPR023897">
    <property type="entry name" value="SPL_firmicutes"/>
</dbReference>
<comment type="caution">
    <text evidence="1">The sequence shown here is derived from an EMBL/GenBank/DDBJ whole genome shotgun (WGS) entry which is preliminary data.</text>
</comment>
<dbReference type="Proteomes" id="UP000095255">
    <property type="component" value="Unassembled WGS sequence"/>
</dbReference>
<dbReference type="GO" id="GO:0051539">
    <property type="term" value="F:4 iron, 4 sulfur cluster binding"/>
    <property type="evidence" value="ECO:0007669"/>
    <property type="project" value="TreeGrafter"/>
</dbReference>
<keyword evidence="2" id="KW-1185">Reference proteome</keyword>
<dbReference type="InterPro" id="IPR034559">
    <property type="entry name" value="SPL_Clostridia"/>
</dbReference>
<sequence length="350" mass="40631">MCKVPGGIVLKRFRPEQAFFEKEALEYPLGKRMHTFLQKHSIPITIIPSHNRVTGIPGANPMEAYRNAKRTIVVGIKRTMELDICKPSANYQFSLSTGCVGGCHYCYLQTTMGKKPYIRIYVNTDEIFDNLNQYIEKRAPRLTFFESSSSSDPVGVEHMTGSLKKAIEFFAKSKYGRLRIVTKFAQVDSLLDIHHNQHTRFRFSLNSDYVIRNFEQMTATLEERIEAAGKIAQAGYPLGFILAPIMHYEGWQDEYSYMLSHLSKTLANTSVKDLTFELIQYRFTKAAKNIILERFPNTKLDMDESNRKYKWGKYGRGKWVYPDEKSKELDQFIRQQIKEKFPAARVQYFT</sequence>
<evidence type="ECO:0000313" key="1">
    <source>
        <dbReference type="EMBL" id="OEH84483.1"/>
    </source>
</evidence>
<organism evidence="1 2">
    <name type="scientific">Desulfuribacillus stibiiarsenatis</name>
    <dbReference type="NCBI Taxonomy" id="1390249"/>
    <lineage>
        <taxon>Bacteria</taxon>
        <taxon>Bacillati</taxon>
        <taxon>Bacillota</taxon>
        <taxon>Desulfuribacillia</taxon>
        <taxon>Desulfuribacillales</taxon>
        <taxon>Desulfuribacillaceae</taxon>
        <taxon>Desulfuribacillus</taxon>
    </lineage>
</organism>
<dbReference type="GO" id="GO:0003913">
    <property type="term" value="F:DNA photolyase activity"/>
    <property type="evidence" value="ECO:0007669"/>
    <property type="project" value="InterPro"/>
</dbReference>
<accession>A0A1E5L342</accession>
<dbReference type="PANTHER" id="PTHR37822:SF2">
    <property type="entry name" value="SPORE PHOTOPRODUCT LYASE"/>
    <property type="match status" value="1"/>
</dbReference>
<dbReference type="Gene3D" id="3.80.30.30">
    <property type="match status" value="1"/>
</dbReference>
<dbReference type="InterPro" id="IPR058240">
    <property type="entry name" value="rSAM_sf"/>
</dbReference>
<dbReference type="GO" id="GO:0042601">
    <property type="term" value="C:endospore-forming forespore"/>
    <property type="evidence" value="ECO:0007669"/>
    <property type="project" value="TreeGrafter"/>
</dbReference>
<dbReference type="Pfam" id="PF20903">
    <property type="entry name" value="SPL"/>
    <property type="match status" value="1"/>
</dbReference>
<dbReference type="EMBL" id="MJAT01000038">
    <property type="protein sequence ID" value="OEH84483.1"/>
    <property type="molecule type" value="Genomic_DNA"/>
</dbReference>
<proteinExistence type="predicted"/>
<protein>
    <submittedName>
        <fullName evidence="1">Spore photoproduct lyase</fullName>
    </submittedName>
</protein>
<reference evidence="1 2" key="1">
    <citation type="submission" date="2016-09" db="EMBL/GenBank/DDBJ databases">
        <title>Desulfuribacillus arsenicus sp. nov., an obligately anaerobic, dissimilatory arsenic- and antimonate-reducing bacterium isolated from anoxic sediments.</title>
        <authorList>
            <person name="Abin C.A."/>
            <person name="Hollibaugh J.T."/>
        </authorList>
    </citation>
    <scope>NUCLEOTIDE SEQUENCE [LARGE SCALE GENOMIC DNA]</scope>
    <source>
        <strain evidence="1 2">MLFW-2</strain>
    </source>
</reference>
<evidence type="ECO:0000313" key="2">
    <source>
        <dbReference type="Proteomes" id="UP000095255"/>
    </source>
</evidence>
<name>A0A1E5L342_9FIRM</name>
<dbReference type="SFLD" id="SFLDG01079">
    <property type="entry name" value="spore_photoproduct_lyase_like"/>
    <property type="match status" value="1"/>
</dbReference>